<dbReference type="RefSeq" id="WP_188462595.1">
    <property type="nucleotide sequence ID" value="NZ_BAABHU010000005.1"/>
</dbReference>
<dbReference type="SUPFAM" id="SSF51735">
    <property type="entry name" value="NAD(P)-binding Rossmann-fold domains"/>
    <property type="match status" value="1"/>
</dbReference>
<comment type="caution">
    <text evidence="4">The sequence shown here is derived from an EMBL/GenBank/DDBJ whole genome shotgun (WGS) entry which is preliminary data.</text>
</comment>
<evidence type="ECO:0000256" key="3">
    <source>
        <dbReference type="SAM" id="MobiDB-lite"/>
    </source>
</evidence>
<sequence length="287" mass="31124">MAKKNDKPAQEQEKQPGKENKMTPRPEAKKENDGYKGSDKLKDKVAIITGGDSGIGRAVAIAFAQEGASLTIAYLDEDTDAEETKKLVEEAGGKIKLFKGDLSKSNQCEKLVSETIEAYGKLDVLVNNAAQQYPQEDLEKITEEQLRKTFETNIFPYFFVTKAALSHLKKGATIINTASVTAYRGSQHLMDYASTKGAIVAFTRSLSANLTPKGIRVNGVAPGPIWTPLIPSSFPKDKVDQFGANTPMGRPGEPSEVAPSYVFLASEDASYFSGQFLHPNGGEIINT</sequence>
<dbReference type="InterPro" id="IPR020904">
    <property type="entry name" value="Sc_DH/Rdtase_CS"/>
</dbReference>
<protein>
    <submittedName>
        <fullName evidence="4">NAD(P)-dependent oxidoreductase</fullName>
    </submittedName>
</protein>
<dbReference type="PANTHER" id="PTHR48107">
    <property type="entry name" value="NADPH-DEPENDENT ALDEHYDE REDUCTASE-LIKE PROTEIN, CHLOROPLASTIC-RELATED"/>
    <property type="match status" value="1"/>
</dbReference>
<proteinExistence type="inferred from homology"/>
<dbReference type="Proteomes" id="UP000636010">
    <property type="component" value="Unassembled WGS sequence"/>
</dbReference>
<evidence type="ECO:0000256" key="2">
    <source>
        <dbReference type="ARBA" id="ARBA00023002"/>
    </source>
</evidence>
<name>A0ABQ1M8H8_9BACT</name>
<dbReference type="InterPro" id="IPR036291">
    <property type="entry name" value="NAD(P)-bd_dom_sf"/>
</dbReference>
<evidence type="ECO:0000256" key="1">
    <source>
        <dbReference type="ARBA" id="ARBA00006484"/>
    </source>
</evidence>
<dbReference type="InterPro" id="IPR002347">
    <property type="entry name" value="SDR_fam"/>
</dbReference>
<gene>
    <name evidence="4" type="ORF">GCM10011506_18430</name>
</gene>
<evidence type="ECO:0000313" key="5">
    <source>
        <dbReference type="Proteomes" id="UP000636010"/>
    </source>
</evidence>
<comment type="similarity">
    <text evidence="1">Belongs to the short-chain dehydrogenases/reductases (SDR) family.</text>
</comment>
<keyword evidence="5" id="KW-1185">Reference proteome</keyword>
<evidence type="ECO:0000313" key="4">
    <source>
        <dbReference type="EMBL" id="GGC33325.1"/>
    </source>
</evidence>
<dbReference type="Gene3D" id="3.40.50.720">
    <property type="entry name" value="NAD(P)-binding Rossmann-like Domain"/>
    <property type="match status" value="1"/>
</dbReference>
<organism evidence="4 5">
    <name type="scientific">Marivirga lumbricoides</name>
    <dbReference type="NCBI Taxonomy" id="1046115"/>
    <lineage>
        <taxon>Bacteria</taxon>
        <taxon>Pseudomonadati</taxon>
        <taxon>Bacteroidota</taxon>
        <taxon>Cytophagia</taxon>
        <taxon>Cytophagales</taxon>
        <taxon>Marivirgaceae</taxon>
        <taxon>Marivirga</taxon>
    </lineage>
</organism>
<dbReference type="NCBIfam" id="NF005214">
    <property type="entry name" value="PRK06701.1"/>
    <property type="match status" value="1"/>
</dbReference>
<dbReference type="PRINTS" id="PR00080">
    <property type="entry name" value="SDRFAMILY"/>
</dbReference>
<dbReference type="PROSITE" id="PS00061">
    <property type="entry name" value="ADH_SHORT"/>
    <property type="match status" value="1"/>
</dbReference>
<dbReference type="CDD" id="cd05355">
    <property type="entry name" value="SDR_c1"/>
    <property type="match status" value="1"/>
</dbReference>
<dbReference type="EMBL" id="BMEC01000005">
    <property type="protein sequence ID" value="GGC33325.1"/>
    <property type="molecule type" value="Genomic_DNA"/>
</dbReference>
<dbReference type="Pfam" id="PF13561">
    <property type="entry name" value="adh_short_C2"/>
    <property type="match status" value="1"/>
</dbReference>
<keyword evidence="2" id="KW-0560">Oxidoreductase</keyword>
<feature type="region of interest" description="Disordered" evidence="3">
    <location>
        <begin position="1"/>
        <end position="38"/>
    </location>
</feature>
<accession>A0ABQ1M8H8</accession>
<dbReference type="PANTHER" id="PTHR48107:SF16">
    <property type="entry name" value="NADPH-DEPENDENT ALDEHYDE REDUCTASE 1, CHLOROPLASTIC"/>
    <property type="match status" value="1"/>
</dbReference>
<reference evidence="5" key="1">
    <citation type="journal article" date="2019" name="Int. J. Syst. Evol. Microbiol.">
        <title>The Global Catalogue of Microorganisms (GCM) 10K type strain sequencing project: providing services to taxonomists for standard genome sequencing and annotation.</title>
        <authorList>
            <consortium name="The Broad Institute Genomics Platform"/>
            <consortium name="The Broad Institute Genome Sequencing Center for Infectious Disease"/>
            <person name="Wu L."/>
            <person name="Ma J."/>
        </authorList>
    </citation>
    <scope>NUCLEOTIDE SEQUENCE [LARGE SCALE GENOMIC DNA]</scope>
    <source>
        <strain evidence="5">CGMCC 1.10832</strain>
    </source>
</reference>
<dbReference type="PRINTS" id="PR00081">
    <property type="entry name" value="GDHRDH"/>
</dbReference>